<evidence type="ECO:0000313" key="5">
    <source>
        <dbReference type="Proteomes" id="UP000634004"/>
    </source>
</evidence>
<feature type="region of interest" description="Disordered" evidence="2">
    <location>
        <begin position="350"/>
        <end position="369"/>
    </location>
</feature>
<evidence type="ECO:0000256" key="1">
    <source>
        <dbReference type="SAM" id="Coils"/>
    </source>
</evidence>
<feature type="compositionally biased region" description="Polar residues" evidence="2">
    <location>
        <begin position="659"/>
        <end position="668"/>
    </location>
</feature>
<sequence>MGTPLFIESLSQARKNAAKWLSIISVTALSAGWAQTAHADYPNARVTNNTEYTVSGKVEYVSWLCSDDSYSVAPGKTWTATSRGVCLIDDITGSTGGAIGKYGESTSITPYHASPATSYGSFQINAFSGSYRIFSADEWDKVSNTKQGKSPGFYFVNKTAWPLTYSLDQVGCLYHGIIPAGEGEKGVRRVDTGAVWFTLKVAIQPDGIDPVSNWDCVKPVAELVGDVAMAAVTGGGTAVAKAGGKVIVKQVAKEALKAGAKKAIKSAAKKVLTELGRDELGKLLSDAGSVELYGQYAGYEWPFRCDNMPEYHIVGGPEPLKDEDGKIYLERGTPFKVTKVNDCGDDMMTGSKRSMESDQSSFSDWPGGGGNSLIETGDPTCVTFYTGTNAGGQYEQLCGVNDNSPIPKDFSIPYRNKIMSFKCNSGLKSLLLLNLREPVKAYSCKGGNVINTDGYFKSATAAVFYTVPCCGDEPKPPTAAQQAAQQAARAKAAAKAAQEAQVAAQAKAAAEAAKRAAEQKAFEDRVDAENAALEAGWAASAKLLYGNCSHRGTVSSIESPSAVAEEIRIFNKGSKTIHIYWIDTQGQEVNYASQDEPVHTIASGPSGVTEYGSPNYLYIATDDNGECVGIGNGINFSGEFNFDPDLVVPGANPQKAAAPQQTGSSEQGSYVDEDTGYVDTNAYTDDQSGNDGVSNSVEGPGCEYFGQVASTDEGEIVDVRFENQTNDMLDIYWIDGNGQPSNYSEDDGTVASIPAQSFQNVRTRIGHIFVGVDSTGICLGMAAAETSGETIAYTPLQ</sequence>
<evidence type="ECO:0000256" key="2">
    <source>
        <dbReference type="SAM" id="MobiDB-lite"/>
    </source>
</evidence>
<dbReference type="RefSeq" id="WP_189499354.1">
    <property type="nucleotide sequence ID" value="NZ_BMZH01000015.1"/>
</dbReference>
<accession>A0A8J3CTZ5</accession>
<name>A0A8J3CTZ5_9PROT</name>
<comment type="caution">
    <text evidence="4">The sequence shown here is derived from an EMBL/GenBank/DDBJ whole genome shotgun (WGS) entry which is preliminary data.</text>
</comment>
<evidence type="ECO:0000256" key="3">
    <source>
        <dbReference type="SAM" id="SignalP"/>
    </source>
</evidence>
<keyword evidence="3" id="KW-0732">Signal</keyword>
<keyword evidence="5" id="KW-1185">Reference proteome</keyword>
<feature type="chain" id="PRO_5035254920" evidence="3">
    <location>
        <begin position="40"/>
        <end position="797"/>
    </location>
</feature>
<reference evidence="4" key="1">
    <citation type="journal article" date="2014" name="Int. J. Syst. Evol. Microbiol.">
        <title>Complete genome sequence of Corynebacterium casei LMG S-19264T (=DSM 44701T), isolated from a smear-ripened cheese.</title>
        <authorList>
            <consortium name="US DOE Joint Genome Institute (JGI-PGF)"/>
            <person name="Walter F."/>
            <person name="Albersmeier A."/>
            <person name="Kalinowski J."/>
            <person name="Ruckert C."/>
        </authorList>
    </citation>
    <scope>NUCLEOTIDE SEQUENCE</scope>
    <source>
        <strain evidence="4">KCTC 32513</strain>
    </source>
</reference>
<dbReference type="SUPFAM" id="SSF49468">
    <property type="entry name" value="VHL"/>
    <property type="match status" value="1"/>
</dbReference>
<feature type="signal peptide" evidence="3">
    <location>
        <begin position="1"/>
        <end position="39"/>
    </location>
</feature>
<dbReference type="Gene3D" id="2.60.40.780">
    <property type="entry name" value="von Hippel-Lindau disease tumour suppressor, beta domain"/>
    <property type="match status" value="1"/>
</dbReference>
<dbReference type="EMBL" id="BMZH01000015">
    <property type="protein sequence ID" value="GHB02987.1"/>
    <property type="molecule type" value="Genomic_DNA"/>
</dbReference>
<protein>
    <submittedName>
        <fullName evidence="4">Uncharacterized protein</fullName>
    </submittedName>
</protein>
<evidence type="ECO:0000313" key="4">
    <source>
        <dbReference type="EMBL" id="GHB02987.1"/>
    </source>
</evidence>
<keyword evidence="1" id="KW-0175">Coiled coil</keyword>
<organism evidence="4 5">
    <name type="scientific">Algimonas arctica</name>
    <dbReference type="NCBI Taxonomy" id="1479486"/>
    <lineage>
        <taxon>Bacteria</taxon>
        <taxon>Pseudomonadati</taxon>
        <taxon>Pseudomonadota</taxon>
        <taxon>Alphaproteobacteria</taxon>
        <taxon>Maricaulales</taxon>
        <taxon>Robiginitomaculaceae</taxon>
        <taxon>Algimonas</taxon>
    </lineage>
</organism>
<proteinExistence type="predicted"/>
<feature type="region of interest" description="Disordered" evidence="2">
    <location>
        <begin position="651"/>
        <end position="673"/>
    </location>
</feature>
<dbReference type="InterPro" id="IPR037140">
    <property type="entry name" value="VHL_beta_dom_sf"/>
</dbReference>
<gene>
    <name evidence="4" type="ORF">GCM10009069_27220</name>
</gene>
<dbReference type="Proteomes" id="UP000634004">
    <property type="component" value="Unassembled WGS sequence"/>
</dbReference>
<dbReference type="InterPro" id="IPR036208">
    <property type="entry name" value="VHL_sf"/>
</dbReference>
<dbReference type="AlphaFoldDB" id="A0A8J3CTZ5"/>
<reference evidence="4" key="2">
    <citation type="submission" date="2020-09" db="EMBL/GenBank/DDBJ databases">
        <authorList>
            <person name="Sun Q."/>
            <person name="Kim S."/>
        </authorList>
    </citation>
    <scope>NUCLEOTIDE SEQUENCE</scope>
    <source>
        <strain evidence="4">KCTC 32513</strain>
    </source>
</reference>
<feature type="coiled-coil region" evidence="1">
    <location>
        <begin position="480"/>
        <end position="520"/>
    </location>
</feature>